<protein>
    <submittedName>
        <fullName evidence="2">Uncharacterized protein</fullName>
    </submittedName>
</protein>
<sequence length="79" mass="8740">MPTAPDTLAPSGHQYRRAADVPPNLRSQSRWRALGRRVLPGTHAVAYVACWPGVTALYPVEATEPLPPPPERKLRCQRS</sequence>
<proteinExistence type="predicted"/>
<organism evidence="2 3">
    <name type="scientific">Azospirillum brasilense</name>
    <dbReference type="NCBI Taxonomy" id="192"/>
    <lineage>
        <taxon>Bacteria</taxon>
        <taxon>Pseudomonadati</taxon>
        <taxon>Pseudomonadota</taxon>
        <taxon>Alphaproteobacteria</taxon>
        <taxon>Rhodospirillales</taxon>
        <taxon>Azospirillaceae</taxon>
        <taxon>Azospirillum</taxon>
    </lineage>
</organism>
<dbReference type="AlphaFoldDB" id="A0A6L3B2E1"/>
<feature type="region of interest" description="Disordered" evidence="1">
    <location>
        <begin position="1"/>
        <end position="24"/>
    </location>
</feature>
<comment type="caution">
    <text evidence="2">The sequence shown here is derived from an EMBL/GenBank/DDBJ whole genome shotgun (WGS) entry which is preliminary data.</text>
</comment>
<dbReference type="EMBL" id="QOKV01000004">
    <property type="protein sequence ID" value="KAA0686614.1"/>
    <property type="molecule type" value="Genomic_DNA"/>
</dbReference>
<name>A0A6L3B2E1_AZOBR</name>
<evidence type="ECO:0000313" key="2">
    <source>
        <dbReference type="EMBL" id="KAA0686614.1"/>
    </source>
</evidence>
<gene>
    <name evidence="2" type="ORF">DS837_09140</name>
</gene>
<dbReference type="Proteomes" id="UP000476837">
    <property type="component" value="Unassembled WGS sequence"/>
</dbReference>
<evidence type="ECO:0000256" key="1">
    <source>
        <dbReference type="SAM" id="MobiDB-lite"/>
    </source>
</evidence>
<accession>A0A6L3B2E1</accession>
<evidence type="ECO:0000313" key="3">
    <source>
        <dbReference type="Proteomes" id="UP000476837"/>
    </source>
</evidence>
<reference evidence="2 3" key="1">
    <citation type="submission" date="2018-07" db="EMBL/GenBank/DDBJ databases">
        <title>Genome sequence of Roseomonas fauriae ATCC 49958.</title>
        <authorList>
            <person name="Sant'Anna F.H."/>
            <person name="Baldani J.I."/>
            <person name="Zilli J.E."/>
            <person name="Reis V.M."/>
            <person name="Hartmann A."/>
            <person name="Cruz L."/>
            <person name="de Souza E.M."/>
            <person name="de Oliveira Pedrosa F."/>
            <person name="Passaglia L.M.P."/>
        </authorList>
    </citation>
    <scope>NUCLEOTIDE SEQUENCE [LARGE SCALE GENOMIC DNA]</scope>
    <source>
        <strain evidence="2 3">ATCC 49958</strain>
    </source>
</reference>